<gene>
    <name evidence="13" type="ORF">DFP90_101937</name>
</gene>
<evidence type="ECO:0000256" key="10">
    <source>
        <dbReference type="PROSITE-ProRule" id="PRU00703"/>
    </source>
</evidence>
<keyword evidence="9" id="KW-0407">Ion channel</keyword>
<sequence>MKTSFRELLRNIRRVLRHEQVVLAIVAIAVGLMGGGAAILFREAISLIQEFIYGYGDERLASHIRDHVPWWQVMLAPALGGLLVGTITFFFMPGRRPHGVADVIRNSALRGGRMRLRTGLGAALVSALTLGFGGSAGREGPVVHLAASFTSFISEQMKMGRSMGQTLLGCGVAAGVAASFNAPFAGIFFALEVVTGNYAIASFTPVVISAVAGTLVSRAYYGDVTAFVIPEHAIASFWEFPAFAILGIVSAVVAASFIWSVGVVKKTMVMVPVPKWGRPALGGLAVGMIALLFPQVLGVGYEATDQALNEELTLALLITLVVVKTAATAITLGSGFGGGVFSPSLFLGAMVGGAFGLIATEVFPTLSSGHGAYTIVGMGAVAGAVLGAPISTILMVFELTGDYTLTVAVMISTVIASQIVIQGLGHSFFHWQLKQWGVNLSGGRESRIMRSRRTRSVMRHDFITISPDAPINEIRQKLMQCRYGEIFLVDEKHTLLGTIMLQDLSDAAFDHSKDEIVKAQDVARMNPPVIAIDEDMENAMTLLETCGEEHVAVVDNKESKRLVGVLHERDIMAAYHHAVLETRASERL</sequence>
<dbReference type="SUPFAM" id="SSF54631">
    <property type="entry name" value="CBS-domain pair"/>
    <property type="match status" value="1"/>
</dbReference>
<keyword evidence="3 11" id="KW-0812">Transmembrane</keyword>
<dbReference type="OrthoDB" id="9767361at2"/>
<dbReference type="PROSITE" id="PS51371">
    <property type="entry name" value="CBS"/>
    <property type="match status" value="2"/>
</dbReference>
<dbReference type="InterPro" id="IPR001807">
    <property type="entry name" value="ClC"/>
</dbReference>
<feature type="transmembrane region" description="Helical" evidence="11">
    <location>
        <begin position="344"/>
        <end position="363"/>
    </location>
</feature>
<keyword evidence="14" id="KW-1185">Reference proteome</keyword>
<evidence type="ECO:0000313" key="14">
    <source>
        <dbReference type="Proteomes" id="UP000256845"/>
    </source>
</evidence>
<evidence type="ECO:0000313" key="13">
    <source>
        <dbReference type="EMBL" id="RED54134.1"/>
    </source>
</evidence>
<comment type="subcellular location">
    <subcellularLocation>
        <location evidence="1">Membrane</location>
        <topology evidence="1">Multi-pass membrane protein</topology>
    </subcellularLocation>
</comment>
<feature type="transmembrane region" description="Helical" evidence="11">
    <location>
        <begin position="375"/>
        <end position="397"/>
    </location>
</feature>
<dbReference type="InterPro" id="IPR050368">
    <property type="entry name" value="ClC-type_chloride_channel"/>
</dbReference>
<keyword evidence="6 11" id="KW-0472">Membrane</keyword>
<keyword evidence="4 11" id="KW-1133">Transmembrane helix</keyword>
<feature type="transmembrane region" description="Helical" evidence="11">
    <location>
        <begin position="70"/>
        <end position="91"/>
    </location>
</feature>
<feature type="transmembrane region" description="Helical" evidence="11">
    <location>
        <begin position="280"/>
        <end position="300"/>
    </location>
</feature>
<keyword evidence="10" id="KW-0129">CBS domain</keyword>
<feature type="domain" description="CBS" evidence="12">
    <location>
        <begin position="522"/>
        <end position="582"/>
    </location>
</feature>
<dbReference type="CDD" id="cd00400">
    <property type="entry name" value="Voltage_gated_ClC"/>
    <property type="match status" value="1"/>
</dbReference>
<dbReference type="Pfam" id="PF00654">
    <property type="entry name" value="Voltage_CLC"/>
    <property type="match status" value="1"/>
</dbReference>
<evidence type="ECO:0000256" key="6">
    <source>
        <dbReference type="ARBA" id="ARBA00023136"/>
    </source>
</evidence>
<evidence type="ECO:0000256" key="8">
    <source>
        <dbReference type="ARBA" id="ARBA00023214"/>
    </source>
</evidence>
<evidence type="ECO:0000256" key="1">
    <source>
        <dbReference type="ARBA" id="ARBA00004141"/>
    </source>
</evidence>
<dbReference type="Pfam" id="PF00571">
    <property type="entry name" value="CBS"/>
    <property type="match status" value="2"/>
</dbReference>
<dbReference type="SMART" id="SM00116">
    <property type="entry name" value="CBS"/>
    <property type="match status" value="2"/>
</dbReference>
<organism evidence="13 14">
    <name type="scientific">Aestuariispira insulae</name>
    <dbReference type="NCBI Taxonomy" id="1461337"/>
    <lineage>
        <taxon>Bacteria</taxon>
        <taxon>Pseudomonadati</taxon>
        <taxon>Pseudomonadota</taxon>
        <taxon>Alphaproteobacteria</taxon>
        <taxon>Rhodospirillales</taxon>
        <taxon>Kiloniellaceae</taxon>
        <taxon>Aestuariispira</taxon>
    </lineage>
</organism>
<keyword evidence="2" id="KW-0813">Transport</keyword>
<dbReference type="PRINTS" id="PR00762">
    <property type="entry name" value="CLCHANNEL"/>
</dbReference>
<dbReference type="AlphaFoldDB" id="A0A3D9HXB2"/>
<accession>A0A3D9HXB2</accession>
<dbReference type="GO" id="GO:0034707">
    <property type="term" value="C:chloride channel complex"/>
    <property type="evidence" value="ECO:0007669"/>
    <property type="project" value="UniProtKB-KW"/>
</dbReference>
<name>A0A3D9HXB2_9PROT</name>
<dbReference type="Gene3D" id="1.10.3080.10">
    <property type="entry name" value="Clc chloride channel"/>
    <property type="match status" value="1"/>
</dbReference>
<feature type="transmembrane region" description="Helical" evidence="11">
    <location>
        <begin position="21"/>
        <end position="41"/>
    </location>
</feature>
<comment type="caution">
    <text evidence="13">The sequence shown here is derived from an EMBL/GenBank/DDBJ whole genome shotgun (WGS) entry which is preliminary data.</text>
</comment>
<evidence type="ECO:0000256" key="11">
    <source>
        <dbReference type="SAM" id="Phobius"/>
    </source>
</evidence>
<feature type="transmembrane region" description="Helical" evidence="11">
    <location>
        <begin position="237"/>
        <end position="260"/>
    </location>
</feature>
<dbReference type="InterPro" id="IPR014743">
    <property type="entry name" value="Cl-channel_core"/>
</dbReference>
<evidence type="ECO:0000256" key="9">
    <source>
        <dbReference type="ARBA" id="ARBA00023303"/>
    </source>
</evidence>
<dbReference type="PANTHER" id="PTHR43427:SF6">
    <property type="entry name" value="CHLORIDE CHANNEL PROTEIN CLC-E"/>
    <property type="match status" value="1"/>
</dbReference>
<keyword evidence="5" id="KW-0406">Ion transport</keyword>
<dbReference type="EMBL" id="QRDW01000001">
    <property type="protein sequence ID" value="RED54134.1"/>
    <property type="molecule type" value="Genomic_DNA"/>
</dbReference>
<evidence type="ECO:0000256" key="7">
    <source>
        <dbReference type="ARBA" id="ARBA00023173"/>
    </source>
</evidence>
<evidence type="ECO:0000256" key="4">
    <source>
        <dbReference type="ARBA" id="ARBA00022989"/>
    </source>
</evidence>
<dbReference type="SUPFAM" id="SSF81340">
    <property type="entry name" value="Clc chloride channel"/>
    <property type="match status" value="1"/>
</dbReference>
<proteinExistence type="predicted"/>
<dbReference type="GO" id="GO:0005254">
    <property type="term" value="F:chloride channel activity"/>
    <property type="evidence" value="ECO:0007669"/>
    <property type="project" value="UniProtKB-KW"/>
</dbReference>
<dbReference type="Gene3D" id="3.10.580.10">
    <property type="entry name" value="CBS-domain"/>
    <property type="match status" value="1"/>
</dbReference>
<feature type="domain" description="CBS" evidence="12">
    <location>
        <begin position="458"/>
        <end position="515"/>
    </location>
</feature>
<keyword evidence="8" id="KW-0868">Chloride</keyword>
<feature type="transmembrane region" description="Helical" evidence="11">
    <location>
        <begin position="167"/>
        <end position="191"/>
    </location>
</feature>
<dbReference type="CDD" id="cd02205">
    <property type="entry name" value="CBS_pair_SF"/>
    <property type="match status" value="1"/>
</dbReference>
<feature type="transmembrane region" description="Helical" evidence="11">
    <location>
        <begin position="197"/>
        <end position="216"/>
    </location>
</feature>
<feature type="transmembrane region" description="Helical" evidence="11">
    <location>
        <begin position="312"/>
        <end position="332"/>
    </location>
</feature>
<reference evidence="13 14" key="1">
    <citation type="submission" date="2018-07" db="EMBL/GenBank/DDBJ databases">
        <title>Genomic Encyclopedia of Type Strains, Phase III (KMG-III): the genomes of soil and plant-associated and newly described type strains.</title>
        <authorList>
            <person name="Whitman W."/>
        </authorList>
    </citation>
    <scope>NUCLEOTIDE SEQUENCE [LARGE SCALE GENOMIC DNA]</scope>
    <source>
        <strain evidence="13 14">CECT 8488</strain>
    </source>
</reference>
<dbReference type="InterPro" id="IPR000644">
    <property type="entry name" value="CBS_dom"/>
</dbReference>
<evidence type="ECO:0000256" key="2">
    <source>
        <dbReference type="ARBA" id="ARBA00022448"/>
    </source>
</evidence>
<keyword evidence="7" id="KW-0869">Chloride channel</keyword>
<dbReference type="InterPro" id="IPR046342">
    <property type="entry name" value="CBS_dom_sf"/>
</dbReference>
<protein>
    <submittedName>
        <fullName evidence="13">CIC family chloride channel protein</fullName>
    </submittedName>
</protein>
<evidence type="ECO:0000256" key="3">
    <source>
        <dbReference type="ARBA" id="ARBA00022692"/>
    </source>
</evidence>
<dbReference type="RefSeq" id="WP_115935213.1">
    <property type="nucleotide sequence ID" value="NZ_QRDW01000001.1"/>
</dbReference>
<dbReference type="Proteomes" id="UP000256845">
    <property type="component" value="Unassembled WGS sequence"/>
</dbReference>
<evidence type="ECO:0000259" key="12">
    <source>
        <dbReference type="PROSITE" id="PS51371"/>
    </source>
</evidence>
<feature type="transmembrane region" description="Helical" evidence="11">
    <location>
        <begin position="403"/>
        <end position="424"/>
    </location>
</feature>
<evidence type="ECO:0000256" key="5">
    <source>
        <dbReference type="ARBA" id="ARBA00023065"/>
    </source>
</evidence>
<dbReference type="PANTHER" id="PTHR43427">
    <property type="entry name" value="CHLORIDE CHANNEL PROTEIN CLC-E"/>
    <property type="match status" value="1"/>
</dbReference>